<dbReference type="GeneID" id="36283774"/>
<feature type="compositionally biased region" description="Basic and acidic residues" evidence="1">
    <location>
        <begin position="75"/>
        <end position="96"/>
    </location>
</feature>
<reference evidence="3" key="1">
    <citation type="submission" date="2016-03" db="EMBL/GenBank/DDBJ databases">
        <title>Updated assembly of Pseudogymnoascus destructans, the fungus causing white-nose syndrome of bats.</title>
        <authorList>
            <person name="Palmer J.M."/>
            <person name="Drees K.P."/>
            <person name="Foster J.T."/>
            <person name="Lindner D.L."/>
        </authorList>
    </citation>
    <scope>NUCLEOTIDE SEQUENCE [LARGE SCALE GENOMIC DNA]</scope>
    <source>
        <strain evidence="3">20631-21</strain>
    </source>
</reference>
<name>A0A177ANP5_9PEZI</name>
<dbReference type="eggNOG" id="ENOG502QU1R">
    <property type="taxonomic scope" value="Eukaryota"/>
</dbReference>
<evidence type="ECO:0000256" key="1">
    <source>
        <dbReference type="SAM" id="MobiDB-lite"/>
    </source>
</evidence>
<organism evidence="3">
    <name type="scientific">Pseudogymnoascus destructans</name>
    <dbReference type="NCBI Taxonomy" id="655981"/>
    <lineage>
        <taxon>Eukaryota</taxon>
        <taxon>Fungi</taxon>
        <taxon>Dikarya</taxon>
        <taxon>Ascomycota</taxon>
        <taxon>Pezizomycotina</taxon>
        <taxon>Leotiomycetes</taxon>
        <taxon>Thelebolales</taxon>
        <taxon>Thelebolaceae</taxon>
        <taxon>Pseudogymnoascus</taxon>
    </lineage>
</organism>
<proteinExistence type="predicted"/>
<gene>
    <name evidence="3" type="ORF">VC83_00681</name>
</gene>
<accession>A0A177ANP5</accession>
<dbReference type="EMBL" id="KV441387">
    <property type="protein sequence ID" value="OAF62794.1"/>
    <property type="molecule type" value="Genomic_DNA"/>
</dbReference>
<feature type="compositionally biased region" description="Polar residues" evidence="1">
    <location>
        <begin position="150"/>
        <end position="162"/>
    </location>
</feature>
<feature type="region of interest" description="Disordered" evidence="1">
    <location>
        <begin position="51"/>
        <end position="176"/>
    </location>
</feature>
<evidence type="ECO:0000313" key="3">
    <source>
        <dbReference type="EMBL" id="OAF62794.1"/>
    </source>
</evidence>
<dbReference type="VEuPathDB" id="FungiDB:GMDG_06971"/>
<feature type="compositionally biased region" description="Acidic residues" evidence="1">
    <location>
        <begin position="125"/>
        <end position="137"/>
    </location>
</feature>
<dbReference type="Pfam" id="PF22980">
    <property type="entry name" value="Myb_DNA-bind_8"/>
    <property type="match status" value="1"/>
</dbReference>
<evidence type="ECO:0000259" key="2">
    <source>
        <dbReference type="Pfam" id="PF22980"/>
    </source>
</evidence>
<dbReference type="RefSeq" id="XP_024328065.1">
    <property type="nucleotide sequence ID" value="XM_024464368.1"/>
</dbReference>
<feature type="domain" description="Myb-like DNA-binding" evidence="2">
    <location>
        <begin position="7"/>
        <end position="52"/>
    </location>
</feature>
<dbReference type="AlphaFoldDB" id="A0A177ANP5"/>
<dbReference type="Proteomes" id="UP000077154">
    <property type="component" value="Unassembled WGS sequence"/>
</dbReference>
<dbReference type="OrthoDB" id="3944408at2759"/>
<dbReference type="InterPro" id="IPR054505">
    <property type="entry name" value="Myb_DNA-bind_8"/>
</dbReference>
<sequence length="274" mass="30076">MPSEAQMAKFMYYIVKQLDVRSVDWNLVASDMEITNGHAARMRFARFKNQMEGTVPKARAPRDKSRAPKAKRVKTKDEKKEEDGGEKALLKLKLEEGATADSAPTSGGPADQAPVRSPAVKPEPADDVMLGDEDAPGEDVHESEIPKQTAHVSATPSHSPPNSTIPTPSHPLTTPTHLQESLYHQLLPQPRRPSVNFSPASSFTFSAHEMMSSQGSMFMQSMEGVGSQDMGMASTSAFYDPFMFVSPQPQQQQTLLDAQGRLVKGELQWDTSFC</sequence>
<feature type="compositionally biased region" description="Low complexity" evidence="1">
    <location>
        <begin position="164"/>
        <end position="176"/>
    </location>
</feature>
<protein>
    <recommendedName>
        <fullName evidence="2">Myb-like DNA-binding domain-containing protein</fullName>
    </recommendedName>
</protein>